<dbReference type="SUPFAM" id="SSF69304">
    <property type="entry name" value="Tricorn protease N-terminal domain"/>
    <property type="match status" value="1"/>
</dbReference>
<dbReference type="Proteomes" id="UP000036756">
    <property type="component" value="Unassembled WGS sequence"/>
</dbReference>
<proteinExistence type="predicted"/>
<dbReference type="EMBL" id="LFVU01000001">
    <property type="protein sequence ID" value="KMT23280.1"/>
    <property type="molecule type" value="Genomic_DNA"/>
</dbReference>
<gene>
    <name evidence="1" type="ORF">CLCY_8c00160</name>
</gene>
<dbReference type="PATRIC" id="fig|1121307.3.peg.2468"/>
<dbReference type="RefSeq" id="WP_048569099.1">
    <property type="nucleotide sequence ID" value="NZ_LFVU01000001.1"/>
</dbReference>
<dbReference type="PANTHER" id="PTHR36842:SF1">
    <property type="entry name" value="PROTEIN TOLB"/>
    <property type="match status" value="1"/>
</dbReference>
<dbReference type="InterPro" id="IPR011042">
    <property type="entry name" value="6-blade_b-propeller_TolB-like"/>
</dbReference>
<organism evidence="1 2">
    <name type="scientific">Clostridium cylindrosporum DSM 605</name>
    <dbReference type="NCBI Taxonomy" id="1121307"/>
    <lineage>
        <taxon>Bacteria</taxon>
        <taxon>Bacillati</taxon>
        <taxon>Bacillota</taxon>
        <taxon>Clostridia</taxon>
        <taxon>Eubacteriales</taxon>
        <taxon>Clostridiaceae</taxon>
        <taxon>Clostridium</taxon>
    </lineage>
</organism>
<dbReference type="Gene3D" id="2.120.10.30">
    <property type="entry name" value="TolB, C-terminal domain"/>
    <property type="match status" value="1"/>
</dbReference>
<evidence type="ECO:0000313" key="2">
    <source>
        <dbReference type="Proteomes" id="UP000036756"/>
    </source>
</evidence>
<protein>
    <recommendedName>
        <fullName evidence="3">Protein TolB</fullName>
    </recommendedName>
</protein>
<keyword evidence="2" id="KW-1185">Reference proteome</keyword>
<sequence>MKLYKFFKRISIFMLIITFIYIGNKFKDYGSQEEVKEVSIARKKIESIMYERIGAEKGVYSYEESTQKNKMLYRLSSEYYYADKDVGLIFEEDENVSGIYMADSIYKDNESKTLILKDYVPISYGKRFADDIVFFAENINDNRVKVFCRYNLATEKIDTKEVSIFSNADIKDIEFIDINNVIYSKKLIAIKNSIFQSYSYNVRGNEETKTTDSDSEVVSSIISNEKDKTAYIKKDKYTYNLYVYDINSKKTTQIKLKEPIVGGSIVWSPDDKYLLCTTLNKGYKDKLNIIDLESGKIDLINGIYNAIFSNDGKSIIGAAYEKDQSLQCIYSFNIKSKEKKIIYSFFESGNFSRSIKLLEHTSI</sequence>
<evidence type="ECO:0008006" key="3">
    <source>
        <dbReference type="Google" id="ProtNLM"/>
    </source>
</evidence>
<dbReference type="STRING" id="1121307.CLCY_8c00160"/>
<dbReference type="PANTHER" id="PTHR36842">
    <property type="entry name" value="PROTEIN TOLB HOMOLOG"/>
    <property type="match status" value="1"/>
</dbReference>
<dbReference type="AlphaFoldDB" id="A0A0J8DB27"/>
<reference evidence="1 2" key="1">
    <citation type="submission" date="2015-06" db="EMBL/GenBank/DDBJ databases">
        <title>Draft genome sequence of the purine-degrading Clostridium cylindrosporum HC-1 (DSM 605).</title>
        <authorList>
            <person name="Poehlein A."/>
            <person name="Schiel-Bengelsdorf B."/>
            <person name="Bengelsdorf F."/>
            <person name="Daniel R."/>
            <person name="Duerre P."/>
        </authorList>
    </citation>
    <scope>NUCLEOTIDE SEQUENCE [LARGE SCALE GENOMIC DNA]</scope>
    <source>
        <strain evidence="1 2">DSM 605</strain>
    </source>
</reference>
<name>A0A0J8DB27_CLOCY</name>
<evidence type="ECO:0000313" key="1">
    <source>
        <dbReference type="EMBL" id="KMT23280.1"/>
    </source>
</evidence>
<comment type="caution">
    <text evidence="1">The sequence shown here is derived from an EMBL/GenBank/DDBJ whole genome shotgun (WGS) entry which is preliminary data.</text>
</comment>
<accession>A0A0J8DB27</accession>
<dbReference type="OrthoDB" id="108903at2"/>